<dbReference type="GO" id="GO:0007157">
    <property type="term" value="P:heterophilic cell-cell adhesion via plasma membrane cell adhesion molecules"/>
    <property type="evidence" value="ECO:0007669"/>
    <property type="project" value="TreeGrafter"/>
</dbReference>
<feature type="transmembrane region" description="Helical" evidence="6">
    <location>
        <begin position="7"/>
        <end position="26"/>
    </location>
</feature>
<feature type="domain" description="WSC" evidence="8">
    <location>
        <begin position="23"/>
        <end position="112"/>
    </location>
</feature>
<evidence type="ECO:0000256" key="1">
    <source>
        <dbReference type="ARBA" id="ARBA00022536"/>
    </source>
</evidence>
<keyword evidence="2" id="KW-0732">Signal</keyword>
<dbReference type="InterPro" id="IPR000742">
    <property type="entry name" value="EGF"/>
</dbReference>
<accession>A0A814H0B3</accession>
<evidence type="ECO:0000256" key="3">
    <source>
        <dbReference type="ARBA" id="ARBA00022737"/>
    </source>
</evidence>
<dbReference type="AlphaFoldDB" id="A0A814H0B3"/>
<dbReference type="GO" id="GO:0032991">
    <property type="term" value="C:protein-containing complex"/>
    <property type="evidence" value="ECO:0007669"/>
    <property type="project" value="TreeGrafter"/>
</dbReference>
<sequence>MVLRKRIIFLMLFKSFGLIFNFKYVYLGCYAHQHNRDLKWFAFGSASITINFCVNVCFENNYKYAGLQSSFECFCGNKYGTYGISNNCNMECNGNQSQICGGSWSNSVYKISLVELKCDKRIIKINETIECTIDSKENDSILEILINFTNQIQKLRISPENPLIKFNYSYSSKGFYEVQISDSENFILDSISISVVTFDFVKCPNQVFLNETFEIEIETFGIKEPIYLKYFYDQQSIEIIEISTKINLSYSTEGNHSLELRSKSGLFQTNRSVEVIKPIQFSNQPMTLDFENLEHFLYLFKENIDIFDCLNNCSNNGKCVFASKNNYKCVCSENYFGPQCNINTNPCSSKKCLNKGKCVLVNESNEFKCECDKNYEGKYCEILKDFCENRTCSNHGVCFFNMTSQVAECKCFNLYYGINCEIEFEALKALKNVIKTSSIIAITNKAKFEDKQLKKK</sequence>
<dbReference type="PROSITE" id="PS51212">
    <property type="entry name" value="WSC"/>
    <property type="match status" value="1"/>
</dbReference>
<comment type="caution">
    <text evidence="5">Lacks conserved residue(s) required for the propagation of feature annotation.</text>
</comment>
<dbReference type="Pfam" id="PF00008">
    <property type="entry name" value="EGF"/>
    <property type="match status" value="1"/>
</dbReference>
<evidence type="ECO:0000313" key="9">
    <source>
        <dbReference type="EMBL" id="CAF1003389.1"/>
    </source>
</evidence>
<evidence type="ECO:0000256" key="2">
    <source>
        <dbReference type="ARBA" id="ARBA00022729"/>
    </source>
</evidence>
<feature type="disulfide bond" evidence="5">
    <location>
        <begin position="411"/>
        <end position="420"/>
    </location>
</feature>
<gene>
    <name evidence="9" type="ORF">OXX778_LOCUS16526</name>
</gene>
<feature type="disulfide bond" evidence="5">
    <location>
        <begin position="371"/>
        <end position="380"/>
    </location>
</feature>
<dbReference type="PROSITE" id="PS00022">
    <property type="entry name" value="EGF_1"/>
    <property type="match status" value="3"/>
</dbReference>
<evidence type="ECO:0000259" key="8">
    <source>
        <dbReference type="PROSITE" id="PS51212"/>
    </source>
</evidence>
<comment type="caution">
    <text evidence="9">The sequence shown here is derived from an EMBL/GenBank/DDBJ whole genome shotgun (WGS) entry which is preliminary data.</text>
</comment>
<feature type="disulfide bond" evidence="5">
    <location>
        <begin position="392"/>
        <end position="409"/>
    </location>
</feature>
<evidence type="ECO:0000256" key="5">
    <source>
        <dbReference type="PROSITE-ProRule" id="PRU00076"/>
    </source>
</evidence>
<keyword evidence="6" id="KW-0812">Transmembrane</keyword>
<organism evidence="9 10">
    <name type="scientific">Brachionus calyciflorus</name>
    <dbReference type="NCBI Taxonomy" id="104777"/>
    <lineage>
        <taxon>Eukaryota</taxon>
        <taxon>Metazoa</taxon>
        <taxon>Spiralia</taxon>
        <taxon>Gnathifera</taxon>
        <taxon>Rotifera</taxon>
        <taxon>Eurotatoria</taxon>
        <taxon>Monogononta</taxon>
        <taxon>Pseudotrocha</taxon>
        <taxon>Ploima</taxon>
        <taxon>Brachionidae</taxon>
        <taxon>Brachionus</taxon>
    </lineage>
</organism>
<keyword evidence="3" id="KW-0677">Repeat</keyword>
<dbReference type="SMART" id="SM00181">
    <property type="entry name" value="EGF"/>
    <property type="match status" value="3"/>
</dbReference>
<proteinExistence type="predicted"/>
<reference evidence="9" key="1">
    <citation type="submission" date="2021-02" db="EMBL/GenBank/DDBJ databases">
        <authorList>
            <person name="Nowell W R."/>
        </authorList>
    </citation>
    <scope>NUCLEOTIDE SEQUENCE</scope>
    <source>
        <strain evidence="9">Ploen Becks lab</strain>
    </source>
</reference>
<feature type="domain" description="EGF-like" evidence="7">
    <location>
        <begin position="383"/>
        <end position="421"/>
    </location>
</feature>
<dbReference type="SUPFAM" id="SSF57196">
    <property type="entry name" value="EGF/Laminin"/>
    <property type="match status" value="3"/>
</dbReference>
<feature type="disulfide bond" evidence="5">
    <location>
        <begin position="309"/>
        <end position="319"/>
    </location>
</feature>
<evidence type="ECO:0000256" key="6">
    <source>
        <dbReference type="SAM" id="Phobius"/>
    </source>
</evidence>
<evidence type="ECO:0000259" key="7">
    <source>
        <dbReference type="PROSITE" id="PS50026"/>
    </source>
</evidence>
<evidence type="ECO:0000256" key="4">
    <source>
        <dbReference type="ARBA" id="ARBA00023157"/>
    </source>
</evidence>
<keyword evidence="1 5" id="KW-0245">EGF-like domain</keyword>
<dbReference type="PANTHER" id="PTHR24049:SF22">
    <property type="entry name" value="DROSOPHILA CRUMBS HOMOLOG"/>
    <property type="match status" value="1"/>
</dbReference>
<evidence type="ECO:0000313" key="10">
    <source>
        <dbReference type="Proteomes" id="UP000663879"/>
    </source>
</evidence>
<dbReference type="Pfam" id="PF01822">
    <property type="entry name" value="WSC"/>
    <property type="match status" value="1"/>
</dbReference>
<dbReference type="PROSITE" id="PS50026">
    <property type="entry name" value="EGF_3"/>
    <property type="match status" value="3"/>
</dbReference>
<dbReference type="SMART" id="SM00321">
    <property type="entry name" value="WSC"/>
    <property type="match status" value="1"/>
</dbReference>
<feature type="disulfide bond" evidence="5">
    <location>
        <begin position="331"/>
        <end position="340"/>
    </location>
</feature>
<keyword evidence="4 5" id="KW-1015">Disulfide bond</keyword>
<dbReference type="InterPro" id="IPR051022">
    <property type="entry name" value="Notch_Cell-Fate_Det"/>
</dbReference>
<keyword evidence="6" id="KW-1133">Transmembrane helix</keyword>
<name>A0A814H0B3_9BILA</name>
<dbReference type="PANTHER" id="PTHR24049">
    <property type="entry name" value="CRUMBS FAMILY MEMBER"/>
    <property type="match status" value="1"/>
</dbReference>
<dbReference type="EMBL" id="CAJNOC010003929">
    <property type="protein sequence ID" value="CAF1003389.1"/>
    <property type="molecule type" value="Genomic_DNA"/>
</dbReference>
<dbReference type="GO" id="GO:0045197">
    <property type="term" value="P:establishment or maintenance of epithelial cell apical/basal polarity"/>
    <property type="evidence" value="ECO:0007669"/>
    <property type="project" value="TreeGrafter"/>
</dbReference>
<dbReference type="GO" id="GO:0005886">
    <property type="term" value="C:plasma membrane"/>
    <property type="evidence" value="ECO:0007669"/>
    <property type="project" value="TreeGrafter"/>
</dbReference>
<dbReference type="OrthoDB" id="5952579at2759"/>
<dbReference type="InterPro" id="IPR002889">
    <property type="entry name" value="WSC_carb-bd"/>
</dbReference>
<protein>
    <submittedName>
        <fullName evidence="9">Uncharacterized protein</fullName>
    </submittedName>
</protein>
<feature type="domain" description="EGF-like" evidence="7">
    <location>
        <begin position="305"/>
        <end position="341"/>
    </location>
</feature>
<keyword evidence="10" id="KW-1185">Reference proteome</keyword>
<dbReference type="Gene3D" id="2.10.25.10">
    <property type="entry name" value="Laminin"/>
    <property type="match status" value="2"/>
</dbReference>
<dbReference type="Proteomes" id="UP000663879">
    <property type="component" value="Unassembled WGS sequence"/>
</dbReference>
<feature type="domain" description="EGF-like" evidence="7">
    <location>
        <begin position="343"/>
        <end position="381"/>
    </location>
</feature>
<keyword evidence="6" id="KW-0472">Membrane</keyword>
<feature type="disulfide bond" evidence="5">
    <location>
        <begin position="352"/>
        <end position="369"/>
    </location>
</feature>